<keyword evidence="7 10" id="KW-0539">Nucleus</keyword>
<dbReference type="InterPro" id="IPR053793">
    <property type="entry name" value="PB1-like"/>
</dbReference>
<dbReference type="STRING" id="3988.B9SJW5"/>
<dbReference type="GO" id="GO:0005634">
    <property type="term" value="C:nucleus"/>
    <property type="evidence" value="ECO:0007669"/>
    <property type="project" value="UniProtKB-SubCell"/>
</dbReference>
<dbReference type="EMBL" id="EQ973994">
    <property type="protein sequence ID" value="EEF36073.1"/>
    <property type="molecule type" value="Genomic_DNA"/>
</dbReference>
<dbReference type="eggNOG" id="ENOG502RZE6">
    <property type="taxonomic scope" value="Eukaryota"/>
</dbReference>
<reference evidence="13" key="1">
    <citation type="journal article" date="2010" name="Nat. Biotechnol.">
        <title>Draft genome sequence of the oilseed species Ricinus communis.</title>
        <authorList>
            <person name="Chan A.P."/>
            <person name="Crabtree J."/>
            <person name="Zhao Q."/>
            <person name="Lorenzi H."/>
            <person name="Orvis J."/>
            <person name="Puiu D."/>
            <person name="Melake-Berhan A."/>
            <person name="Jones K.M."/>
            <person name="Redman J."/>
            <person name="Chen G."/>
            <person name="Cahoon E.B."/>
            <person name="Gedil M."/>
            <person name="Stanke M."/>
            <person name="Haas B.J."/>
            <person name="Wortman J.R."/>
            <person name="Fraser-Liggett C.M."/>
            <person name="Ravel J."/>
            <person name="Rabinowicz P.D."/>
        </authorList>
    </citation>
    <scope>NUCLEOTIDE SEQUENCE [LARGE SCALE GENOMIC DNA]</scope>
    <source>
        <strain evidence="13">cv. Hale</strain>
    </source>
</reference>
<evidence type="ECO:0000256" key="2">
    <source>
        <dbReference type="ARBA" id="ARBA00006728"/>
    </source>
</evidence>
<evidence type="ECO:0000256" key="4">
    <source>
        <dbReference type="ARBA" id="ARBA00022491"/>
    </source>
</evidence>
<evidence type="ECO:0000256" key="3">
    <source>
        <dbReference type="ARBA" id="ARBA00011726"/>
    </source>
</evidence>
<comment type="subcellular location">
    <subcellularLocation>
        <location evidence="1 10">Nucleus</location>
    </subcellularLocation>
</comment>
<keyword evidence="13" id="KW-1185">Reference proteome</keyword>
<evidence type="ECO:0000256" key="1">
    <source>
        <dbReference type="ARBA" id="ARBA00004123"/>
    </source>
</evidence>
<keyword evidence="5 10" id="KW-0805">Transcription regulation</keyword>
<dbReference type="FunCoup" id="B9SJW5">
    <property type="interactions" value="140"/>
</dbReference>
<name>B9SJW5_RICCO</name>
<proteinExistence type="inferred from homology"/>
<keyword evidence="6 10" id="KW-0804">Transcription</keyword>
<evidence type="ECO:0000313" key="12">
    <source>
        <dbReference type="EMBL" id="EEF36073.1"/>
    </source>
</evidence>
<dbReference type="PROSITE" id="PS51745">
    <property type="entry name" value="PB1"/>
    <property type="match status" value="1"/>
</dbReference>
<evidence type="ECO:0000256" key="9">
    <source>
        <dbReference type="ARBA" id="ARBA00025283"/>
    </source>
</evidence>
<evidence type="ECO:0000256" key="5">
    <source>
        <dbReference type="ARBA" id="ARBA00023015"/>
    </source>
</evidence>
<dbReference type="InterPro" id="IPR003311">
    <property type="entry name" value="AUX_IAA"/>
</dbReference>
<feature type="domain" description="PB1" evidence="11">
    <location>
        <begin position="98"/>
        <end position="189"/>
    </location>
</feature>
<comment type="function">
    <text evidence="9">Aux/IAA proteins are short-lived transcriptional factors that function as repressors of early auxin response genes at low auxin concentrations. Repression is thought to result from the interaction with auxin response factors (ARFs), proteins that bind to the auxin-responsive promoter element (AuxRE). Formation of heterodimers with ARF proteins may alter their ability to modulate early auxin response genes expression.</text>
</comment>
<evidence type="ECO:0000259" key="11">
    <source>
        <dbReference type="PROSITE" id="PS51745"/>
    </source>
</evidence>
<evidence type="ECO:0000256" key="7">
    <source>
        <dbReference type="ARBA" id="ARBA00023242"/>
    </source>
</evidence>
<dbReference type="GO" id="GO:0006355">
    <property type="term" value="P:regulation of DNA-templated transcription"/>
    <property type="evidence" value="ECO:0007669"/>
    <property type="project" value="InterPro"/>
</dbReference>
<keyword evidence="4 10" id="KW-0678">Repressor</keyword>
<evidence type="ECO:0000256" key="6">
    <source>
        <dbReference type="ARBA" id="ARBA00023163"/>
    </source>
</evidence>
<dbReference type="Pfam" id="PF02309">
    <property type="entry name" value="AUX_IAA"/>
    <property type="match status" value="1"/>
</dbReference>
<dbReference type="Gene3D" id="3.10.20.90">
    <property type="entry name" value="Phosphatidylinositol 3-kinase Catalytic Subunit, Chain A, domain 1"/>
    <property type="match status" value="1"/>
</dbReference>
<keyword evidence="8 10" id="KW-0927">Auxin signaling pathway</keyword>
<gene>
    <name evidence="12" type="ORF">RCOM_0576860</name>
</gene>
<organism evidence="12 13">
    <name type="scientific">Ricinus communis</name>
    <name type="common">Castor bean</name>
    <dbReference type="NCBI Taxonomy" id="3988"/>
    <lineage>
        <taxon>Eukaryota</taxon>
        <taxon>Viridiplantae</taxon>
        <taxon>Streptophyta</taxon>
        <taxon>Embryophyta</taxon>
        <taxon>Tracheophyta</taxon>
        <taxon>Spermatophyta</taxon>
        <taxon>Magnoliopsida</taxon>
        <taxon>eudicotyledons</taxon>
        <taxon>Gunneridae</taxon>
        <taxon>Pentapetalae</taxon>
        <taxon>rosids</taxon>
        <taxon>fabids</taxon>
        <taxon>Malpighiales</taxon>
        <taxon>Euphorbiaceae</taxon>
        <taxon>Acalyphoideae</taxon>
        <taxon>Acalypheae</taxon>
        <taxon>Ricinus</taxon>
    </lineage>
</organism>
<accession>B9SJW5</accession>
<dbReference type="PANTHER" id="PTHR31734:SF114">
    <property type="entry name" value="AUXIN-RESPONSIVE PROTEIN IAA32"/>
    <property type="match status" value="1"/>
</dbReference>
<dbReference type="AlphaFoldDB" id="B9SJW5"/>
<evidence type="ECO:0000313" key="13">
    <source>
        <dbReference type="Proteomes" id="UP000008311"/>
    </source>
</evidence>
<dbReference type="InParanoid" id="B9SJW5"/>
<protein>
    <recommendedName>
        <fullName evidence="10">Auxin-responsive protein</fullName>
    </recommendedName>
</protein>
<evidence type="ECO:0000256" key="10">
    <source>
        <dbReference type="RuleBase" id="RU004549"/>
    </source>
</evidence>
<dbReference type="PANTHER" id="PTHR31734">
    <property type="entry name" value="AUXIN-RESPONSIVE PROTEIN IAA17"/>
    <property type="match status" value="1"/>
</dbReference>
<comment type="subunit">
    <text evidence="3 10">Homodimers and heterodimers.</text>
</comment>
<sequence length="192" mass="21885">MDSSASSFFLNPSALQSVYYPAKEDEDIIDLGLSLRTFQPDAYHPSGHYIGQEGYDELMAWPHQGNHPSLRHSNSGYQRNTQQEYDEDAEGVQSKESWAYVKVNMDGVVVGRKICILDHGGYSSLAVQLEDMFGIQTATGLRLFQPGSEFCLFYQDREDNWRTGIYRIRQAAKDCTKKVKIFFCHVHLCLTI</sequence>
<dbReference type="InterPro" id="IPR033389">
    <property type="entry name" value="AUX/IAA_dom"/>
</dbReference>
<dbReference type="GO" id="GO:0009734">
    <property type="term" value="P:auxin-activated signaling pathway"/>
    <property type="evidence" value="ECO:0007669"/>
    <property type="project" value="UniProtKB-UniRule"/>
</dbReference>
<comment type="similarity">
    <text evidence="2 10">Belongs to the Aux/IAA family.</text>
</comment>
<evidence type="ECO:0000256" key="8">
    <source>
        <dbReference type="ARBA" id="ARBA00023294"/>
    </source>
</evidence>
<dbReference type="Proteomes" id="UP000008311">
    <property type="component" value="Unassembled WGS sequence"/>
</dbReference>